<accession>A0A366JDQ5</accession>
<dbReference type="Gene3D" id="1.20.120.1060">
    <property type="match status" value="1"/>
</dbReference>
<evidence type="ECO:0000313" key="1">
    <source>
        <dbReference type="EMBL" id="RBP83978.1"/>
    </source>
</evidence>
<gene>
    <name evidence="1" type="ORF">DFP80_105299</name>
</gene>
<dbReference type="Proteomes" id="UP000252792">
    <property type="component" value="Unassembled WGS sequence"/>
</dbReference>
<organism evidence="1 2">
    <name type="scientific">Marinomonas rhizomae</name>
    <dbReference type="NCBI Taxonomy" id="491948"/>
    <lineage>
        <taxon>Bacteria</taxon>
        <taxon>Pseudomonadati</taxon>
        <taxon>Pseudomonadota</taxon>
        <taxon>Gammaproteobacteria</taxon>
        <taxon>Oceanospirillales</taxon>
        <taxon>Oceanospirillaceae</taxon>
        <taxon>Marinomonas</taxon>
    </lineage>
</organism>
<proteinExistence type="predicted"/>
<comment type="caution">
    <text evidence="1">The sequence shown here is derived from an EMBL/GenBank/DDBJ whole genome shotgun (WGS) entry which is preliminary data.</text>
</comment>
<protein>
    <submittedName>
        <fullName evidence="1">Uncharacterized protein</fullName>
    </submittedName>
</protein>
<dbReference type="RefSeq" id="WP_113916324.1">
    <property type="nucleotide sequence ID" value="NZ_QNSE01000005.1"/>
</dbReference>
<dbReference type="AlphaFoldDB" id="A0A366JDQ5"/>
<dbReference type="EMBL" id="QNSE01000005">
    <property type="protein sequence ID" value="RBP83978.1"/>
    <property type="molecule type" value="Genomic_DNA"/>
</dbReference>
<keyword evidence="2" id="KW-1185">Reference proteome</keyword>
<reference evidence="1 2" key="1">
    <citation type="submission" date="2018-06" db="EMBL/GenBank/DDBJ databases">
        <title>Genomic Encyclopedia of Type Strains, Phase III (KMG-III): the genomes of soil and plant-associated and newly described type strains.</title>
        <authorList>
            <person name="Whitman W."/>
        </authorList>
    </citation>
    <scope>NUCLEOTIDE SEQUENCE [LARGE SCALE GENOMIC DNA]</scope>
    <source>
        <strain evidence="1 2">CECT 7377</strain>
    </source>
</reference>
<name>A0A366JDQ5_9GAMM</name>
<evidence type="ECO:0000313" key="2">
    <source>
        <dbReference type="Proteomes" id="UP000252792"/>
    </source>
</evidence>
<sequence>MICGSLAVNLFKLHEALDLNNEEVINKLHEPLRKQCIELRKKIKAREICALRNKHVAHVKDNKTKQPISSSDRERLVSKIFGGTIGELNIFSDWVGQYVLSVVVSLRGYCRENGSRGR</sequence>